<dbReference type="Pfam" id="PF13561">
    <property type="entry name" value="adh_short_C2"/>
    <property type="match status" value="1"/>
</dbReference>
<dbReference type="GO" id="GO:0016491">
    <property type="term" value="F:oxidoreductase activity"/>
    <property type="evidence" value="ECO:0007669"/>
    <property type="project" value="UniProtKB-KW"/>
</dbReference>
<name>A0A370LCX7_9HYPH</name>
<accession>A0A370LCX7</accession>
<evidence type="ECO:0000313" key="3">
    <source>
        <dbReference type="EMBL" id="RDJ29827.1"/>
    </source>
</evidence>
<dbReference type="InterPro" id="IPR020904">
    <property type="entry name" value="Sc_DH/Rdtase_CS"/>
</dbReference>
<organism evidence="3 4">
    <name type="scientific">Bosea caraganae</name>
    <dbReference type="NCBI Taxonomy" id="2763117"/>
    <lineage>
        <taxon>Bacteria</taxon>
        <taxon>Pseudomonadati</taxon>
        <taxon>Pseudomonadota</taxon>
        <taxon>Alphaproteobacteria</taxon>
        <taxon>Hyphomicrobiales</taxon>
        <taxon>Boseaceae</taxon>
        <taxon>Bosea</taxon>
    </lineage>
</organism>
<dbReference type="Gene3D" id="3.40.50.720">
    <property type="entry name" value="NAD(P)-binding Rossmann-like Domain"/>
    <property type="match status" value="1"/>
</dbReference>
<dbReference type="EMBL" id="QQTP01000001">
    <property type="protein sequence ID" value="RDJ29827.1"/>
    <property type="molecule type" value="Genomic_DNA"/>
</dbReference>
<evidence type="ECO:0000256" key="1">
    <source>
        <dbReference type="ARBA" id="ARBA00006484"/>
    </source>
</evidence>
<sequence length="248" mass="26429">MNRIDLDGRVAIITGGAGGIGLATLERFAASGAKSVIWDLDEKLIGEAAARFPGTTGLRVDVTDEDAVRRAAAETFAQHGKIDILVNAAGVTNPRTLVVEYSLALWRKMIDINLTGTFLCSREVVPFMQKVDYGRVVNLGSVSGKEGNPFSSGYSASKAAVHSLTKSLGKELAKTGIRVNAVAPAIIATKNLFHDMPEEMRNLWVSRVPMGRPGQPEEVAAMIAWLASEDCSFSTGGIFDISGGRATY</sequence>
<proteinExistence type="inferred from homology"/>
<keyword evidence="2" id="KW-0560">Oxidoreductase</keyword>
<dbReference type="RefSeq" id="WP_114827939.1">
    <property type="nucleotide sequence ID" value="NZ_QQTO01000019.1"/>
</dbReference>
<reference evidence="4" key="1">
    <citation type="submission" date="2018-07" db="EMBL/GenBank/DDBJ databases">
        <authorList>
            <person name="Safronova V.I."/>
            <person name="Chirak E.R."/>
            <person name="Sazanova A.L."/>
        </authorList>
    </citation>
    <scope>NUCLEOTIDE SEQUENCE [LARGE SCALE GENOMIC DNA]</scope>
    <source>
        <strain evidence="4">RCAM04685</strain>
    </source>
</reference>
<dbReference type="PANTHER" id="PTHR24321">
    <property type="entry name" value="DEHYDROGENASES, SHORT CHAIN"/>
    <property type="match status" value="1"/>
</dbReference>
<dbReference type="InterPro" id="IPR036291">
    <property type="entry name" value="NAD(P)-bd_dom_sf"/>
</dbReference>
<dbReference type="CDD" id="cd05233">
    <property type="entry name" value="SDR_c"/>
    <property type="match status" value="1"/>
</dbReference>
<dbReference type="PRINTS" id="PR00080">
    <property type="entry name" value="SDRFAMILY"/>
</dbReference>
<keyword evidence="4" id="KW-1185">Reference proteome</keyword>
<dbReference type="Proteomes" id="UP000255207">
    <property type="component" value="Unassembled WGS sequence"/>
</dbReference>
<comment type="caution">
    <text evidence="3">The sequence shown here is derived from an EMBL/GenBank/DDBJ whole genome shotgun (WGS) entry which is preliminary data.</text>
</comment>
<dbReference type="PANTHER" id="PTHR24321:SF15">
    <property type="entry name" value="OXIDOREDUCTASE UCPA"/>
    <property type="match status" value="1"/>
</dbReference>
<dbReference type="OrthoDB" id="9803333at2"/>
<gene>
    <name evidence="3" type="ORF">DWE98_04680</name>
</gene>
<protein>
    <submittedName>
        <fullName evidence="3">SDR family NAD(P)-dependent oxidoreductase</fullName>
    </submittedName>
</protein>
<comment type="similarity">
    <text evidence="1">Belongs to the short-chain dehydrogenases/reductases (SDR) family.</text>
</comment>
<evidence type="ECO:0000256" key="2">
    <source>
        <dbReference type="ARBA" id="ARBA00023002"/>
    </source>
</evidence>
<dbReference type="FunFam" id="3.40.50.720:FF:000084">
    <property type="entry name" value="Short-chain dehydrogenase reductase"/>
    <property type="match status" value="1"/>
</dbReference>
<evidence type="ECO:0000313" key="4">
    <source>
        <dbReference type="Proteomes" id="UP000255207"/>
    </source>
</evidence>
<dbReference type="AlphaFoldDB" id="A0A370LCX7"/>
<dbReference type="PROSITE" id="PS00061">
    <property type="entry name" value="ADH_SHORT"/>
    <property type="match status" value="1"/>
</dbReference>
<dbReference type="InterPro" id="IPR002347">
    <property type="entry name" value="SDR_fam"/>
</dbReference>
<dbReference type="SUPFAM" id="SSF51735">
    <property type="entry name" value="NAD(P)-binding Rossmann-fold domains"/>
    <property type="match status" value="1"/>
</dbReference>
<dbReference type="PRINTS" id="PR00081">
    <property type="entry name" value="GDHRDH"/>
</dbReference>